<dbReference type="CDD" id="cd03312">
    <property type="entry name" value="CIMS_N_terminal_like"/>
    <property type="match status" value="1"/>
</dbReference>
<dbReference type="PANTHER" id="PTHR30519">
    <property type="entry name" value="5-METHYLTETRAHYDROPTEROYLTRIGLUTAMATE--HOMOCYSTEINE METHYLTRANSFERASE"/>
    <property type="match status" value="1"/>
</dbReference>
<feature type="binding site" evidence="10">
    <location>
        <position position="110"/>
    </location>
    <ligand>
        <name>5-methyltetrahydropteroyltri-L-glutamate</name>
        <dbReference type="ChEBI" id="CHEBI:58207"/>
    </ligand>
</feature>
<dbReference type="InterPro" id="IPR013215">
    <property type="entry name" value="Cbl-indep_Met_Synth_N"/>
</dbReference>
<dbReference type="Pfam" id="PF01717">
    <property type="entry name" value="Meth_synt_2"/>
    <property type="match status" value="1"/>
</dbReference>
<dbReference type="PIRSF" id="PIRSF000382">
    <property type="entry name" value="MeTrfase_B12_ind"/>
    <property type="match status" value="1"/>
</dbReference>
<evidence type="ECO:0000259" key="15">
    <source>
        <dbReference type="Pfam" id="PF08267"/>
    </source>
</evidence>
<dbReference type="EC" id="2.1.1.14" evidence="10"/>
<feature type="binding site" evidence="12">
    <location>
        <position position="648"/>
    </location>
    <ligand>
        <name>Zn(2+)</name>
        <dbReference type="ChEBI" id="CHEBI:29105"/>
        <label>1</label>
        <note>catalytic</note>
    </ligand>
</feature>
<feature type="binding site" evidence="11">
    <location>
        <position position="115"/>
    </location>
    <ligand>
        <name>5-methyltetrahydropteroyltri-L-glutamate</name>
        <dbReference type="ChEBI" id="CHEBI:58207"/>
    </ligand>
</feature>
<keyword evidence="9 10" id="KW-0486">Methionine biosynthesis</keyword>
<keyword evidence="10" id="KW-0677">Repeat</keyword>
<evidence type="ECO:0000259" key="14">
    <source>
        <dbReference type="Pfam" id="PF01717"/>
    </source>
</evidence>
<keyword evidence="5 10" id="KW-0028">Amino-acid biosynthesis</keyword>
<accession>A0A3A4RAB9</accession>
<feature type="binding site" evidence="12">
    <location>
        <position position="733"/>
    </location>
    <ligand>
        <name>Zn(2+)</name>
        <dbReference type="ChEBI" id="CHEBI:29105"/>
        <label>1</label>
        <note>catalytic</note>
    </ligand>
</feature>
<dbReference type="AlphaFoldDB" id="A0A3A4RAB9"/>
<name>A0A3A4RAB9_9BACT</name>
<keyword evidence="6 10" id="KW-0808">Transferase</keyword>
<comment type="pathway">
    <text evidence="2 10">Amino-acid biosynthesis; L-methionine biosynthesis via de novo pathway; L-methionine from L-homocysteine (MetE route): step 1/1.</text>
</comment>
<feature type="binding site" evidence="10 11">
    <location>
        <begin position="522"/>
        <end position="523"/>
    </location>
    <ligand>
        <name>5-methyltetrahydropteroyltri-L-glutamate</name>
        <dbReference type="ChEBI" id="CHEBI:58207"/>
    </ligand>
</feature>
<comment type="catalytic activity">
    <reaction evidence="10">
        <text>5-methyltetrahydropteroyltri-L-glutamate + L-homocysteine = tetrahydropteroyltri-L-glutamate + L-methionine</text>
        <dbReference type="Rhea" id="RHEA:21196"/>
        <dbReference type="ChEBI" id="CHEBI:57844"/>
        <dbReference type="ChEBI" id="CHEBI:58140"/>
        <dbReference type="ChEBI" id="CHEBI:58199"/>
        <dbReference type="ChEBI" id="CHEBI:58207"/>
        <dbReference type="EC" id="2.1.1.14"/>
    </reaction>
</comment>
<evidence type="ECO:0000256" key="7">
    <source>
        <dbReference type="ARBA" id="ARBA00022723"/>
    </source>
</evidence>
<feature type="binding site" evidence="12">
    <location>
        <position position="672"/>
    </location>
    <ligand>
        <name>Zn(2+)</name>
        <dbReference type="ChEBI" id="CHEBI:29105"/>
        <label>1</label>
        <note>catalytic</note>
    </ligand>
</feature>
<feature type="binding site" evidence="10 11">
    <location>
        <position position="568"/>
    </location>
    <ligand>
        <name>5-methyltetrahydropteroyltri-L-glutamate</name>
        <dbReference type="ChEBI" id="CHEBI:58207"/>
    </ligand>
</feature>
<feature type="binding site" evidence="10">
    <location>
        <position position="648"/>
    </location>
    <ligand>
        <name>Zn(2+)</name>
        <dbReference type="ChEBI" id="CHEBI:29105"/>
        <note>catalytic</note>
    </ligand>
</feature>
<dbReference type="UniPathway" id="UPA00051">
    <property type="reaction ID" value="UER00082"/>
</dbReference>
<reference evidence="16 17" key="1">
    <citation type="journal article" date="2017" name="ISME J.">
        <title>Energy and carbon metabolisms in a deep terrestrial subsurface fluid microbial community.</title>
        <authorList>
            <person name="Momper L."/>
            <person name="Jungbluth S.P."/>
            <person name="Lee M.D."/>
            <person name="Amend J.P."/>
        </authorList>
    </citation>
    <scope>NUCLEOTIDE SEQUENCE [LARGE SCALE GENOMIC DNA]</scope>
    <source>
        <strain evidence="16">SURF_26</strain>
    </source>
</reference>
<feature type="binding site" evidence="11">
    <location>
        <position position="20"/>
    </location>
    <ligand>
        <name>5-methyltetrahydropteroyltri-L-glutamate</name>
        <dbReference type="ChEBI" id="CHEBI:58207"/>
    </ligand>
</feature>
<sequence>MKISTSAFGFPKIGPNRELKKAIENFWKGNDKEELFSEAEAVDLQRIEEYKNAGIDSIPSNDFSLYDAMLDLSTMFNIIPDRFAGITDPLEQYFAMARGTKDAPACEMTKWFDTNYHYIVPELKGDLHIIKNRPLYSYNFVEKKAGIQTRPVIIGPFTFIALSKLIQKDDQGNPQTIKAIESPLFPKMAAQAASVYNQILKELENRGVEWVQLDEPAAALDLTNEQETALLDAYIIATERLSSLKIQVQTYYEAVSGYKRVVERLPVAAIGLDFTCNDDNLNNIRKHGFPSNKILVAGVVSGRAPWKTDIRQAVNLVKELASIVGEERLVISNAAPLSHLPYSLDPEHGHLNPNVIKLLSFAKERLAELTQIKNIINNNAPIPDQNLQAIRDLFKNDEVRQKLAMLDLDDAQREPSFKERYETQMKLYGLPLFPTTTIGSFPQTKEVRKARADFRAGRITADEYNSFIQDSIKEVVKLQEDIGIDVLVHGEFERTDMVEFFGEKMEGFAFTKNGWVQSYGTRCVRPPIIYGDVSRPEKMTVDEVVYAQSLTNRIMKGMLTGPITITNWSFYRRDIPKSEVVYQIALALNDEVLDLEEAGIKIIQIDEPAFREAVPLKKAKQADYFKWAVTAFKLSNIGVQPETQIHTHMCYSEFNEIIEHILAMDSDVISMEASRSKGDLIEAFEKFNYDHGIGVGVYDIHSPRIPTVDEMEEIAERTIRVIDKSLFWINPDCGLKTRGYEETLPALKNMVEVARRLRKKYALVSK</sequence>
<feature type="binding site" evidence="10 11">
    <location>
        <position position="606"/>
    </location>
    <ligand>
        <name>L-methionine</name>
        <dbReference type="ChEBI" id="CHEBI:57844"/>
    </ligand>
</feature>
<gene>
    <name evidence="10" type="primary">metE</name>
    <name evidence="16" type="ORF">C4541_07895</name>
</gene>
<evidence type="ECO:0000256" key="11">
    <source>
        <dbReference type="PIRSR" id="PIRSR000382-1"/>
    </source>
</evidence>
<dbReference type="NCBIfam" id="TIGR01371">
    <property type="entry name" value="met_syn_B12ind"/>
    <property type="match status" value="1"/>
</dbReference>
<evidence type="ECO:0000256" key="9">
    <source>
        <dbReference type="ARBA" id="ARBA00023167"/>
    </source>
</evidence>
<evidence type="ECO:0000256" key="6">
    <source>
        <dbReference type="ARBA" id="ARBA00022679"/>
    </source>
</evidence>
<feature type="binding site" evidence="10">
    <location>
        <position position="491"/>
    </location>
    <ligand>
        <name>L-homocysteine</name>
        <dbReference type="ChEBI" id="CHEBI:58199"/>
    </ligand>
</feature>
<dbReference type="Gene3D" id="3.20.20.210">
    <property type="match status" value="2"/>
</dbReference>
<dbReference type="GO" id="GO:0003871">
    <property type="term" value="F:5-methyltetrahydropteroyltriglutamate-homocysteine S-methyltransferase activity"/>
    <property type="evidence" value="ECO:0007669"/>
    <property type="project" value="UniProtKB-UniRule"/>
</dbReference>
<feature type="binding site" evidence="10">
    <location>
        <begin position="17"/>
        <end position="20"/>
    </location>
    <ligand>
        <name>5-methyltetrahydropteroyltri-L-glutamate</name>
        <dbReference type="ChEBI" id="CHEBI:58207"/>
    </ligand>
</feature>
<evidence type="ECO:0000256" key="10">
    <source>
        <dbReference type="HAMAP-Rule" id="MF_00172"/>
    </source>
</evidence>
<comment type="similarity">
    <text evidence="3 10">Belongs to the vitamin-B12 independent methionine synthase family.</text>
</comment>
<organism evidence="16 17">
    <name type="scientific">Candidatus Auribacter fodinae</name>
    <dbReference type="NCBI Taxonomy" id="2093366"/>
    <lineage>
        <taxon>Bacteria</taxon>
        <taxon>Pseudomonadati</taxon>
        <taxon>Candidatus Auribacterota</taxon>
        <taxon>Candidatus Auribacteria</taxon>
        <taxon>Candidatus Auribacterales</taxon>
        <taxon>Candidatus Auribacteraceae</taxon>
        <taxon>Candidatus Auribacter</taxon>
    </lineage>
</organism>
<evidence type="ECO:0000256" key="8">
    <source>
        <dbReference type="ARBA" id="ARBA00022833"/>
    </source>
</evidence>
<dbReference type="GO" id="GO:0008270">
    <property type="term" value="F:zinc ion binding"/>
    <property type="evidence" value="ECO:0007669"/>
    <property type="project" value="InterPro"/>
</dbReference>
<dbReference type="InterPro" id="IPR002629">
    <property type="entry name" value="Met_Synth_C/arc"/>
</dbReference>
<feature type="binding site" evidence="10 11">
    <location>
        <begin position="438"/>
        <end position="440"/>
    </location>
    <ligand>
        <name>L-homocysteine</name>
        <dbReference type="ChEBI" id="CHEBI:58199"/>
    </ligand>
</feature>
<feature type="domain" description="Cobalamin-independent methionine synthase MetE N-terminal" evidence="15">
    <location>
        <begin position="5"/>
        <end position="323"/>
    </location>
</feature>
<evidence type="ECO:0000313" key="16">
    <source>
        <dbReference type="EMBL" id="RJP58471.1"/>
    </source>
</evidence>
<dbReference type="SUPFAM" id="SSF51726">
    <property type="entry name" value="UROD/MetE-like"/>
    <property type="match status" value="2"/>
</dbReference>
<feature type="binding site" evidence="12">
    <location>
        <position position="650"/>
    </location>
    <ligand>
        <name>Zn(2+)</name>
        <dbReference type="ChEBI" id="CHEBI:29105"/>
        <label>1</label>
        <note>catalytic</note>
    </ligand>
</feature>
<comment type="function">
    <text evidence="1 10">Catalyzes the transfer of a methyl group from 5-methyltetrahydrofolate to homocysteine resulting in methionine formation.</text>
</comment>
<comment type="cofactor">
    <cofactor evidence="10">
        <name>Zn(2+)</name>
        <dbReference type="ChEBI" id="CHEBI:29105"/>
    </cofactor>
    <text evidence="10">Binds 1 zinc ion per subunit.</text>
</comment>
<evidence type="ECO:0000256" key="12">
    <source>
        <dbReference type="PIRSR" id="PIRSR000382-2"/>
    </source>
</evidence>
<dbReference type="NCBIfam" id="NF003556">
    <property type="entry name" value="PRK05222.1"/>
    <property type="match status" value="1"/>
</dbReference>
<dbReference type="HAMAP" id="MF_00172">
    <property type="entry name" value="Meth_synth"/>
    <property type="match status" value="1"/>
</dbReference>
<evidence type="ECO:0000256" key="1">
    <source>
        <dbReference type="ARBA" id="ARBA00002777"/>
    </source>
</evidence>
<dbReference type="EMBL" id="QZJZ01000066">
    <property type="protein sequence ID" value="RJP58471.1"/>
    <property type="molecule type" value="Genomic_DNA"/>
</dbReference>
<feature type="active site" description="Proton donor" evidence="10 13">
    <location>
        <position position="701"/>
    </location>
</feature>
<dbReference type="Pfam" id="PF08267">
    <property type="entry name" value="Meth_synt_1"/>
    <property type="match status" value="1"/>
</dbReference>
<feature type="binding site" evidence="10 11">
    <location>
        <begin position="438"/>
        <end position="440"/>
    </location>
    <ligand>
        <name>L-methionine</name>
        <dbReference type="ChEBI" id="CHEBI:57844"/>
    </ligand>
</feature>
<evidence type="ECO:0000256" key="2">
    <source>
        <dbReference type="ARBA" id="ARBA00004681"/>
    </source>
</evidence>
<evidence type="ECO:0000256" key="4">
    <source>
        <dbReference type="ARBA" id="ARBA00022603"/>
    </source>
</evidence>
<feature type="binding site" evidence="10">
    <location>
        <position position="612"/>
    </location>
    <ligand>
        <name>5-methyltetrahydropteroyltri-L-glutamate</name>
        <dbReference type="ChEBI" id="CHEBI:58207"/>
    </ligand>
</feature>
<dbReference type="GO" id="GO:0032259">
    <property type="term" value="P:methylation"/>
    <property type="evidence" value="ECO:0007669"/>
    <property type="project" value="UniProtKB-KW"/>
</dbReference>
<feature type="binding site" evidence="10">
    <location>
        <position position="733"/>
    </location>
    <ligand>
        <name>Zn(2+)</name>
        <dbReference type="ChEBI" id="CHEBI:29105"/>
        <note>catalytic</note>
    </ligand>
</feature>
<keyword evidence="7 10" id="KW-0479">Metal-binding</keyword>
<dbReference type="InterPro" id="IPR006276">
    <property type="entry name" value="Cobalamin-indep_Met_synthase"/>
</dbReference>
<feature type="binding site" evidence="10">
    <location>
        <position position="672"/>
    </location>
    <ligand>
        <name>Zn(2+)</name>
        <dbReference type="ChEBI" id="CHEBI:29105"/>
        <note>catalytic</note>
    </ligand>
</feature>
<dbReference type="InterPro" id="IPR038071">
    <property type="entry name" value="UROD/MetE-like_sf"/>
</dbReference>
<feature type="binding site" evidence="10">
    <location>
        <position position="650"/>
    </location>
    <ligand>
        <name>Zn(2+)</name>
        <dbReference type="ChEBI" id="CHEBI:29105"/>
        <note>catalytic</note>
    </ligand>
</feature>
<dbReference type="GO" id="GO:0009086">
    <property type="term" value="P:methionine biosynthetic process"/>
    <property type="evidence" value="ECO:0007669"/>
    <property type="project" value="UniProtKB-UniRule"/>
</dbReference>
<keyword evidence="4 10" id="KW-0489">Methyltransferase</keyword>
<evidence type="ECO:0000313" key="17">
    <source>
        <dbReference type="Proteomes" id="UP000266426"/>
    </source>
</evidence>
<evidence type="ECO:0000256" key="13">
    <source>
        <dbReference type="PIRSR" id="PIRSR000382-3"/>
    </source>
</evidence>
<feature type="binding site" evidence="10 11">
    <location>
        <position position="606"/>
    </location>
    <ligand>
        <name>L-homocysteine</name>
        <dbReference type="ChEBI" id="CHEBI:58199"/>
    </ligand>
</feature>
<dbReference type="CDD" id="cd03311">
    <property type="entry name" value="CIMS_C_terminal_like"/>
    <property type="match status" value="1"/>
</dbReference>
<comment type="cofactor">
    <cofactor evidence="12">
        <name>Zn(2+)</name>
        <dbReference type="ChEBI" id="CHEBI:29105"/>
    </cofactor>
    <text evidence="12">Binds 2 Zn(2+) ions per subunit.</text>
</comment>
<protein>
    <recommendedName>
        <fullName evidence="10">5-methyltetrahydropteroyltriglutamate--homocysteine methyltransferase</fullName>
        <ecNumber evidence="10">2.1.1.14</ecNumber>
    </recommendedName>
    <alternativeName>
        <fullName evidence="10">Cobalamin-independent methionine synthase</fullName>
    </alternativeName>
    <alternativeName>
        <fullName evidence="10">Methionine synthase, vitamin-B12 independent isozyme</fullName>
    </alternativeName>
</protein>
<feature type="domain" description="Cobalamin-independent methionine synthase MetE C-terminal/archaeal" evidence="14">
    <location>
        <begin position="433"/>
        <end position="755"/>
    </location>
</feature>
<evidence type="ECO:0000256" key="3">
    <source>
        <dbReference type="ARBA" id="ARBA00009553"/>
    </source>
</evidence>
<evidence type="ECO:0000256" key="5">
    <source>
        <dbReference type="ARBA" id="ARBA00022605"/>
    </source>
</evidence>
<keyword evidence="8 10" id="KW-0862">Zinc</keyword>
<comment type="caution">
    <text evidence="16">The sequence shown here is derived from an EMBL/GenBank/DDBJ whole genome shotgun (WGS) entry which is preliminary data.</text>
</comment>
<dbReference type="Proteomes" id="UP000266426">
    <property type="component" value="Unassembled WGS sequence"/>
</dbReference>
<feature type="binding site" evidence="10 11">
    <location>
        <position position="491"/>
    </location>
    <ligand>
        <name>L-methionine</name>
        <dbReference type="ChEBI" id="CHEBI:57844"/>
    </ligand>
</feature>
<proteinExistence type="inferred from homology"/>